<evidence type="ECO:0000256" key="1">
    <source>
        <dbReference type="SAM" id="MobiDB-lite"/>
    </source>
</evidence>
<feature type="region of interest" description="Disordered" evidence="1">
    <location>
        <begin position="1"/>
        <end position="20"/>
    </location>
</feature>
<evidence type="ECO:0000313" key="2">
    <source>
        <dbReference type="EMBL" id="MFC5492287.1"/>
    </source>
</evidence>
<gene>
    <name evidence="2" type="ORF">ACFPKY_04205</name>
</gene>
<dbReference type="EMBL" id="JBHSMD010000001">
    <property type="protein sequence ID" value="MFC5492287.1"/>
    <property type="molecule type" value="Genomic_DNA"/>
</dbReference>
<name>A0ABW0N044_9ACTN</name>
<organism evidence="2 3">
    <name type="scientific">Nocardioides caricicola</name>
    <dbReference type="NCBI Taxonomy" id="634770"/>
    <lineage>
        <taxon>Bacteria</taxon>
        <taxon>Bacillati</taxon>
        <taxon>Actinomycetota</taxon>
        <taxon>Actinomycetes</taxon>
        <taxon>Propionibacteriales</taxon>
        <taxon>Nocardioidaceae</taxon>
        <taxon>Nocardioides</taxon>
    </lineage>
</organism>
<dbReference type="Proteomes" id="UP001595956">
    <property type="component" value="Unassembled WGS sequence"/>
</dbReference>
<reference evidence="3" key="1">
    <citation type="journal article" date="2019" name="Int. J. Syst. Evol. Microbiol.">
        <title>The Global Catalogue of Microorganisms (GCM) 10K type strain sequencing project: providing services to taxonomists for standard genome sequencing and annotation.</title>
        <authorList>
            <consortium name="The Broad Institute Genomics Platform"/>
            <consortium name="The Broad Institute Genome Sequencing Center for Infectious Disease"/>
            <person name="Wu L."/>
            <person name="Ma J."/>
        </authorList>
    </citation>
    <scope>NUCLEOTIDE SEQUENCE [LARGE SCALE GENOMIC DNA]</scope>
    <source>
        <strain evidence="3">KACC 13778</strain>
    </source>
</reference>
<comment type="caution">
    <text evidence="2">The sequence shown here is derived from an EMBL/GenBank/DDBJ whole genome shotgun (WGS) entry which is preliminary data.</text>
</comment>
<evidence type="ECO:0000313" key="3">
    <source>
        <dbReference type="Proteomes" id="UP001595956"/>
    </source>
</evidence>
<sequence length="244" mass="26545">MQNVANTQPAQSLTSDSDARNRITSGVRNVDLTAGNSGNAAGSPARTLADVAAVAVRERSQFYAEVRADISADETLGVARIALACARDFIATVSPRLLALNHAARSAALHRLGEDDNETESDPFWAILRAMVFSYFGPSFEEPDWVPQRGVLTEQGPDMAVWMLPNGDYVCDLLVFMTPWDCDNGIWEHAAEALHAAAPALGEQLAGVRVIAPLAGYQSRYYTWDGTWEYLDDSWLSLPDGVAR</sequence>
<accession>A0ABW0N044</accession>
<protein>
    <submittedName>
        <fullName evidence="2">Uncharacterized protein</fullName>
    </submittedName>
</protein>
<keyword evidence="3" id="KW-1185">Reference proteome</keyword>
<proteinExistence type="predicted"/>
<dbReference type="RefSeq" id="WP_345176700.1">
    <property type="nucleotide sequence ID" value="NZ_BAABFQ010000006.1"/>
</dbReference>